<dbReference type="Proteomes" id="UP001200513">
    <property type="component" value="Chromosome"/>
</dbReference>
<organism evidence="2">
    <name type="scientific">Candidatus Heimdallarchaeum endolithica</name>
    <dbReference type="NCBI Taxonomy" id="2876572"/>
    <lineage>
        <taxon>Archaea</taxon>
        <taxon>Promethearchaeati</taxon>
        <taxon>Candidatus Heimdallarchaeota</taxon>
        <taxon>Candidatus Heimdallarchaeia (ex Rinke et al. 2021) (nom. nud.)</taxon>
        <taxon>Candidatus Heimdallarchaeales</taxon>
        <taxon>Candidatus Heimdallarchaeaceae</taxon>
        <taxon>Candidatus Heimdallarchaeum</taxon>
    </lineage>
</organism>
<dbReference type="InterPro" id="IPR038726">
    <property type="entry name" value="PDDEXK_AddAB-type"/>
</dbReference>
<dbReference type="AlphaFoldDB" id="A0A9Y1BQJ6"/>
<dbReference type="Pfam" id="PF12705">
    <property type="entry name" value="PDDEXK_1"/>
    <property type="match status" value="1"/>
</dbReference>
<dbReference type="InterPro" id="IPR011335">
    <property type="entry name" value="Restrct_endonuc-II-like"/>
</dbReference>
<sequence>MSIRQFKDIPREKLELSRPLRKYSIIGDVLSYLLCPRQYGYFKVRNIVPSAQGQLFFGEVIHNVLDRVHLHYRKTNENQSNSLPTENEIDQYFDIVSKALKSQGIRPLSKSLEQRARKLIKQFVFTFGHTLFPRVKDTEHKLQIQTSLDNGLDYILHGVVDVLFYNYEDGNISNEKVEIWDYKGGRIPDEQYLKNYEFQMLVYSFLFKQKNGFYPEENVLFFIGEMDRESNLGLSAEELLDRCTVKVKIDEQKIKHAMKKFEEAVEKIEDEYNRPFDKQWLAPKVKPPETMCATCDIRWSCENPNGKFELSGL</sequence>
<name>A0A9Y1BQJ6_9ARCH</name>
<protein>
    <submittedName>
        <fullName evidence="2">PD-(D/E)XK nuclease family protein</fullName>
    </submittedName>
</protein>
<reference evidence="2" key="1">
    <citation type="journal article" date="2022" name="Nat. Microbiol.">
        <title>Unique mobile elements and scalable gene flow at the prokaryote-eukaryote boundary revealed by circularized Asgard archaea genomes.</title>
        <authorList>
            <person name="Wu F."/>
            <person name="Speth D.R."/>
            <person name="Philosof A."/>
            <person name="Cremiere A."/>
            <person name="Narayanan A."/>
            <person name="Barco R.A."/>
            <person name="Connon S.A."/>
            <person name="Amend J.P."/>
            <person name="Antoshechkin I.A."/>
            <person name="Orphan V.J."/>
        </authorList>
    </citation>
    <scope>NUCLEOTIDE SEQUENCE</scope>
    <source>
        <strain evidence="2">PR6</strain>
    </source>
</reference>
<dbReference type="EMBL" id="CP084167">
    <property type="protein sequence ID" value="UJG43112.1"/>
    <property type="molecule type" value="Genomic_DNA"/>
</dbReference>
<evidence type="ECO:0000259" key="1">
    <source>
        <dbReference type="Pfam" id="PF12705"/>
    </source>
</evidence>
<dbReference type="Gene3D" id="3.90.320.10">
    <property type="match status" value="1"/>
</dbReference>
<dbReference type="SUPFAM" id="SSF52980">
    <property type="entry name" value="Restriction endonuclease-like"/>
    <property type="match status" value="1"/>
</dbReference>
<feature type="domain" description="PD-(D/E)XK endonuclease-like" evidence="1">
    <location>
        <begin position="31"/>
        <end position="302"/>
    </location>
</feature>
<dbReference type="InterPro" id="IPR011604">
    <property type="entry name" value="PDDEXK-like_dom_sf"/>
</dbReference>
<gene>
    <name evidence="2" type="ORF">K9W46_12150</name>
</gene>
<proteinExistence type="predicted"/>
<evidence type="ECO:0000313" key="2">
    <source>
        <dbReference type="EMBL" id="UJG43112.1"/>
    </source>
</evidence>
<accession>A0A9Y1BQJ6</accession>